<proteinExistence type="predicted"/>
<dbReference type="EMBL" id="CM023481">
    <property type="protein sequence ID" value="KAH6948056.1"/>
    <property type="molecule type" value="Genomic_DNA"/>
</dbReference>
<keyword evidence="2" id="KW-1185">Reference proteome</keyword>
<gene>
    <name evidence="1" type="ORF">HPB50_022741</name>
</gene>
<dbReference type="Proteomes" id="UP000821845">
    <property type="component" value="Chromosome 1"/>
</dbReference>
<protein>
    <submittedName>
        <fullName evidence="1">Uncharacterized protein</fullName>
    </submittedName>
</protein>
<evidence type="ECO:0000313" key="2">
    <source>
        <dbReference type="Proteomes" id="UP000821845"/>
    </source>
</evidence>
<organism evidence="1 2">
    <name type="scientific">Hyalomma asiaticum</name>
    <name type="common">Tick</name>
    <dbReference type="NCBI Taxonomy" id="266040"/>
    <lineage>
        <taxon>Eukaryota</taxon>
        <taxon>Metazoa</taxon>
        <taxon>Ecdysozoa</taxon>
        <taxon>Arthropoda</taxon>
        <taxon>Chelicerata</taxon>
        <taxon>Arachnida</taxon>
        <taxon>Acari</taxon>
        <taxon>Parasitiformes</taxon>
        <taxon>Ixodida</taxon>
        <taxon>Ixodoidea</taxon>
        <taxon>Ixodidae</taxon>
        <taxon>Hyalomminae</taxon>
        <taxon>Hyalomma</taxon>
    </lineage>
</organism>
<comment type="caution">
    <text evidence="1">The sequence shown here is derived from an EMBL/GenBank/DDBJ whole genome shotgun (WGS) entry which is preliminary data.</text>
</comment>
<sequence length="161" mass="18536">MPDVNRPAGDDVLAKQHRKHPSPFGYLIDGVQRLVGDGQVDQVQELARRRRLLVDSRRRALHSRHRQGHDERLTHVERMRDDRQPRRRRRATLAASVGLVHGRARNELVFLEVHCPTIVIPPPRARTRTHTNTHRDPHNLAGVFLREPVAACLRPGPTEFL</sequence>
<reference evidence="1" key="1">
    <citation type="submission" date="2020-05" db="EMBL/GenBank/DDBJ databases">
        <title>Large-scale comparative analyses of tick genomes elucidate their genetic diversity and vector capacities.</title>
        <authorList>
            <person name="Jia N."/>
            <person name="Wang J."/>
            <person name="Shi W."/>
            <person name="Du L."/>
            <person name="Sun Y."/>
            <person name="Zhan W."/>
            <person name="Jiang J."/>
            <person name="Wang Q."/>
            <person name="Zhang B."/>
            <person name="Ji P."/>
            <person name="Sakyi L.B."/>
            <person name="Cui X."/>
            <person name="Yuan T."/>
            <person name="Jiang B."/>
            <person name="Yang W."/>
            <person name="Lam T.T.-Y."/>
            <person name="Chang Q."/>
            <person name="Ding S."/>
            <person name="Wang X."/>
            <person name="Zhu J."/>
            <person name="Ruan X."/>
            <person name="Zhao L."/>
            <person name="Wei J."/>
            <person name="Que T."/>
            <person name="Du C."/>
            <person name="Cheng J."/>
            <person name="Dai P."/>
            <person name="Han X."/>
            <person name="Huang E."/>
            <person name="Gao Y."/>
            <person name="Liu J."/>
            <person name="Shao H."/>
            <person name="Ye R."/>
            <person name="Li L."/>
            <person name="Wei W."/>
            <person name="Wang X."/>
            <person name="Wang C."/>
            <person name="Yang T."/>
            <person name="Huo Q."/>
            <person name="Li W."/>
            <person name="Guo W."/>
            <person name="Chen H."/>
            <person name="Zhou L."/>
            <person name="Ni X."/>
            <person name="Tian J."/>
            <person name="Zhou Y."/>
            <person name="Sheng Y."/>
            <person name="Liu T."/>
            <person name="Pan Y."/>
            <person name="Xia L."/>
            <person name="Li J."/>
            <person name="Zhao F."/>
            <person name="Cao W."/>
        </authorList>
    </citation>
    <scope>NUCLEOTIDE SEQUENCE</scope>
    <source>
        <strain evidence="1">Hyas-2018</strain>
    </source>
</reference>
<accession>A0ACB7TP95</accession>
<evidence type="ECO:0000313" key="1">
    <source>
        <dbReference type="EMBL" id="KAH6948056.1"/>
    </source>
</evidence>
<name>A0ACB7TP95_HYAAI</name>